<evidence type="ECO:0000256" key="8">
    <source>
        <dbReference type="ARBA" id="ARBA00083882"/>
    </source>
</evidence>
<evidence type="ECO:0000256" key="4">
    <source>
        <dbReference type="ARBA" id="ARBA00036813"/>
    </source>
</evidence>
<dbReference type="Pfam" id="PF13193">
    <property type="entry name" value="AMP-binding_C"/>
    <property type="match status" value="1"/>
</dbReference>
<dbReference type="SUPFAM" id="SSF56801">
    <property type="entry name" value="Acetyl-CoA synthetase-like"/>
    <property type="match status" value="1"/>
</dbReference>
<dbReference type="PANTHER" id="PTHR43767">
    <property type="entry name" value="LONG-CHAIN-FATTY-ACID--COA LIGASE"/>
    <property type="match status" value="1"/>
</dbReference>
<dbReference type="EMBL" id="LZSO01000026">
    <property type="protein sequence ID" value="OBB29118.1"/>
    <property type="molecule type" value="Genomic_DNA"/>
</dbReference>
<dbReference type="InterPro" id="IPR025110">
    <property type="entry name" value="AMP-bd_C"/>
</dbReference>
<dbReference type="PROSITE" id="PS00455">
    <property type="entry name" value="AMP_BINDING"/>
    <property type="match status" value="1"/>
</dbReference>
<evidence type="ECO:0000256" key="7">
    <source>
        <dbReference type="ARBA" id="ARBA00080667"/>
    </source>
</evidence>
<dbReference type="Gene3D" id="3.30.300.30">
    <property type="match status" value="1"/>
</dbReference>
<protein>
    <recommendedName>
        <fullName evidence="5">Long-chain-fatty-acid--CoA ligase FadD13</fullName>
        <ecNumber evidence="3">6.2.1.3</ecNumber>
    </recommendedName>
    <alternativeName>
        <fullName evidence="6">Fatty acyl-CoA ligase</fullName>
    </alternativeName>
    <alternativeName>
        <fullName evidence="8">Fatty acyl-CoA synthetase</fullName>
    </alternativeName>
    <alternativeName>
        <fullName evidence="7">Very-long-chain fatty-acyl-CoA synthetase</fullName>
    </alternativeName>
</protein>
<feature type="domain" description="AMP-dependent synthetase/ligase" evidence="9">
    <location>
        <begin position="10"/>
        <end position="360"/>
    </location>
</feature>
<evidence type="ECO:0000313" key="12">
    <source>
        <dbReference type="Proteomes" id="UP000093902"/>
    </source>
</evidence>
<dbReference type="OrthoDB" id="9803968at2"/>
<dbReference type="STRING" id="43304.GCA_001403655_03447"/>
<evidence type="ECO:0000256" key="1">
    <source>
        <dbReference type="ARBA" id="ARBA00006432"/>
    </source>
</evidence>
<dbReference type="InterPro" id="IPR020845">
    <property type="entry name" value="AMP-binding_CS"/>
</dbReference>
<organism evidence="11 12">
    <name type="scientific">Mycolicibacterium peregrinum</name>
    <name type="common">Mycobacterium peregrinum</name>
    <dbReference type="NCBI Taxonomy" id="43304"/>
    <lineage>
        <taxon>Bacteria</taxon>
        <taxon>Bacillati</taxon>
        <taxon>Actinomycetota</taxon>
        <taxon>Actinomycetes</taxon>
        <taxon>Mycobacteriales</taxon>
        <taxon>Mycobacteriaceae</taxon>
        <taxon>Mycolicibacterium</taxon>
    </lineage>
</organism>
<dbReference type="InterPro" id="IPR045851">
    <property type="entry name" value="AMP-bd_C_sf"/>
</dbReference>
<proteinExistence type="inferred from homology"/>
<feature type="domain" description="AMP-binding enzyme C-terminal" evidence="10">
    <location>
        <begin position="406"/>
        <end position="481"/>
    </location>
</feature>
<dbReference type="InterPro" id="IPR000873">
    <property type="entry name" value="AMP-dep_synth/lig_dom"/>
</dbReference>
<dbReference type="Gene3D" id="3.40.50.12780">
    <property type="entry name" value="N-terminal domain of ligase-like"/>
    <property type="match status" value="1"/>
</dbReference>
<dbReference type="EC" id="6.2.1.3" evidence="3"/>
<evidence type="ECO:0000256" key="6">
    <source>
        <dbReference type="ARBA" id="ARBA00076959"/>
    </source>
</evidence>
<reference evidence="12" key="1">
    <citation type="submission" date="2016-06" db="EMBL/GenBank/DDBJ databases">
        <authorList>
            <person name="Sutton G."/>
            <person name="Brinkac L."/>
            <person name="Sanka R."/>
            <person name="Adams M."/>
            <person name="Lau E."/>
            <person name="Mehaffy C."/>
            <person name="Tameris M."/>
            <person name="Hatherill M."/>
            <person name="Hanekom W."/>
            <person name="Mahomed H."/>
            <person name="Mcshane H."/>
        </authorList>
    </citation>
    <scope>NUCLEOTIDE SEQUENCE [LARGE SCALE GENOMIC DNA]</scope>
    <source>
        <strain evidence="12">852002-51209_SCH5440388</strain>
    </source>
</reference>
<dbReference type="PANTHER" id="PTHR43767:SF1">
    <property type="entry name" value="NONRIBOSOMAL PEPTIDE SYNTHASE PES1 (EUROFUNG)-RELATED"/>
    <property type="match status" value="1"/>
</dbReference>
<dbReference type="InterPro" id="IPR050237">
    <property type="entry name" value="ATP-dep_AMP-bd_enzyme"/>
</dbReference>
<dbReference type="Pfam" id="PF00501">
    <property type="entry name" value="AMP-binding"/>
    <property type="match status" value="1"/>
</dbReference>
<gene>
    <name evidence="11" type="ORF">A5792_20130</name>
</gene>
<evidence type="ECO:0000259" key="10">
    <source>
        <dbReference type="Pfam" id="PF13193"/>
    </source>
</evidence>
<evidence type="ECO:0000256" key="3">
    <source>
        <dbReference type="ARBA" id="ARBA00026121"/>
    </source>
</evidence>
<comment type="catalytic activity">
    <reaction evidence="4">
        <text>a long-chain fatty acid + ATP + CoA = a long-chain fatty acyl-CoA + AMP + diphosphate</text>
        <dbReference type="Rhea" id="RHEA:15421"/>
        <dbReference type="ChEBI" id="CHEBI:30616"/>
        <dbReference type="ChEBI" id="CHEBI:33019"/>
        <dbReference type="ChEBI" id="CHEBI:57287"/>
        <dbReference type="ChEBI" id="CHEBI:57560"/>
        <dbReference type="ChEBI" id="CHEBI:83139"/>
        <dbReference type="ChEBI" id="CHEBI:456215"/>
        <dbReference type="EC" id="6.2.1.3"/>
    </reaction>
</comment>
<dbReference type="AlphaFoldDB" id="A0A1A0R4N8"/>
<evidence type="ECO:0000259" key="9">
    <source>
        <dbReference type="Pfam" id="PF00501"/>
    </source>
</evidence>
<dbReference type="RefSeq" id="WP_064932466.1">
    <property type="nucleotide sequence ID" value="NZ_LZSO01000026.1"/>
</dbReference>
<evidence type="ECO:0000313" key="11">
    <source>
        <dbReference type="EMBL" id="OBB29118.1"/>
    </source>
</evidence>
<dbReference type="Proteomes" id="UP000093902">
    <property type="component" value="Unassembled WGS sequence"/>
</dbReference>
<dbReference type="FunFam" id="3.30.300.30:FF:000008">
    <property type="entry name" value="2,3-dihydroxybenzoate-AMP ligase"/>
    <property type="match status" value="1"/>
</dbReference>
<keyword evidence="2" id="KW-0436">Ligase</keyword>
<accession>A0A1A0R4N8</accession>
<comment type="similarity">
    <text evidence="1">Belongs to the ATP-dependent AMP-binding enzyme family.</text>
</comment>
<dbReference type="InterPro" id="IPR042099">
    <property type="entry name" value="ANL_N_sf"/>
</dbReference>
<comment type="caution">
    <text evidence="11">The sequence shown here is derived from an EMBL/GenBank/DDBJ whole genome shotgun (WGS) entry which is preliminary data.</text>
</comment>
<evidence type="ECO:0000256" key="5">
    <source>
        <dbReference type="ARBA" id="ARBA00069710"/>
    </source>
</evidence>
<name>A0A1A0R4N8_MYCPR</name>
<dbReference type="GO" id="GO:0004467">
    <property type="term" value="F:long-chain fatty acid-CoA ligase activity"/>
    <property type="evidence" value="ECO:0007669"/>
    <property type="project" value="UniProtKB-EC"/>
</dbReference>
<sequence length="502" mass="52813">MSLLHELVSAAAAGAPERPAVVTDDGVTATFAEFDRQIHGVAGWVADRTAPGDRVAVVADNSAAYAQLYYGVPRSGRVLTLINQRLSPAEQAAQLATARPTLLLGDERYLSALAPAVAPTVAFESDEWRAAPESDLPLTGSTGPDDPAWLLFTSGSTGVPKAVVHSHRSVLTAVWGSVVGRSVRPGGVYLLPFPMCHIAGYNMLVQHAVAATVVLCAQYRPESFAQLVRRHGVTSCSLAPTMLHSLLGHLEHTGSGLPTLDAIAYGSAAMPLDLLRRAIDTLGVDFHQGYGMTETGGNITFLGPEDHRAGAAGRPELLTSAGYPHSDVRIGIADADGGLLPPGQVGEIMVRGAQVTPGYWPDGTSTEDGWLRTGDMGRTDLDGRLFVVDRLKDIIVTGGENVSSREVEDALSGHPGVDQVAVVAVPDDYWGEAVCAVVVPKPAHRPTADELISHVRGVIAGFKRPRVVLFTEALPLTGNGKIAKDRVRAFARSAVLDGAGHS</sequence>
<evidence type="ECO:0000256" key="2">
    <source>
        <dbReference type="ARBA" id="ARBA00022598"/>
    </source>
</evidence>